<feature type="domain" description="HYR" evidence="9">
    <location>
        <begin position="693"/>
        <end position="772"/>
    </location>
</feature>
<dbReference type="InterPro" id="IPR050751">
    <property type="entry name" value="ECM_structural_protein"/>
</dbReference>
<dbReference type="SMART" id="SM01411">
    <property type="entry name" value="Ephrin_rec_like"/>
    <property type="match status" value="2"/>
</dbReference>
<dbReference type="CDD" id="cd00033">
    <property type="entry name" value="CCP"/>
    <property type="match status" value="2"/>
</dbReference>
<reference evidence="12 13" key="1">
    <citation type="submission" date="2022-05" db="EMBL/GenBank/DDBJ databases">
        <authorList>
            <consortium name="Genoscope - CEA"/>
            <person name="William W."/>
        </authorList>
    </citation>
    <scope>NUCLEOTIDE SEQUENCE [LARGE SCALE GENOMIC DNA]</scope>
</reference>
<dbReference type="Gene3D" id="2.10.50.10">
    <property type="entry name" value="Tumor Necrosis Factor Receptor, subunit A, domain 2"/>
    <property type="match status" value="2"/>
</dbReference>
<keyword evidence="2" id="KW-0677">Repeat</keyword>
<dbReference type="Pfam" id="PF01477">
    <property type="entry name" value="PLAT"/>
    <property type="match status" value="1"/>
</dbReference>
<comment type="caution">
    <text evidence="12">The sequence shown here is derived from an EMBL/GenBank/DDBJ whole genome shotgun (WGS) entry which is preliminary data.</text>
</comment>
<evidence type="ECO:0000256" key="2">
    <source>
        <dbReference type="ARBA" id="ARBA00022737"/>
    </source>
</evidence>
<evidence type="ECO:0000256" key="4">
    <source>
        <dbReference type="PROSITE-ProRule" id="PRU00076"/>
    </source>
</evidence>
<gene>
    <name evidence="12" type="ORF">PEVE_00010789</name>
</gene>
<evidence type="ECO:0000259" key="8">
    <source>
        <dbReference type="PROSITE" id="PS50095"/>
    </source>
</evidence>
<dbReference type="SMART" id="SM00408">
    <property type="entry name" value="IGc2"/>
    <property type="match status" value="1"/>
</dbReference>
<feature type="domain" description="HYR" evidence="9">
    <location>
        <begin position="534"/>
        <end position="619"/>
    </location>
</feature>
<dbReference type="SUPFAM" id="SSF57196">
    <property type="entry name" value="EGF/Laminin"/>
    <property type="match status" value="1"/>
</dbReference>
<dbReference type="PROSITE" id="PS50095">
    <property type="entry name" value="PLAT"/>
    <property type="match status" value="1"/>
</dbReference>
<dbReference type="InterPro" id="IPR003599">
    <property type="entry name" value="Ig_sub"/>
</dbReference>
<dbReference type="PROSITE" id="PS00010">
    <property type="entry name" value="ASX_HYDROXYL"/>
    <property type="match status" value="2"/>
</dbReference>
<evidence type="ECO:0000256" key="3">
    <source>
        <dbReference type="ARBA" id="ARBA00023157"/>
    </source>
</evidence>
<dbReference type="InterPro" id="IPR036179">
    <property type="entry name" value="Ig-like_dom_sf"/>
</dbReference>
<evidence type="ECO:0000259" key="9">
    <source>
        <dbReference type="PROSITE" id="PS50825"/>
    </source>
</evidence>
<dbReference type="InterPro" id="IPR000436">
    <property type="entry name" value="Sushi_SCR_CCP_dom"/>
</dbReference>
<feature type="signal peptide" evidence="6">
    <location>
        <begin position="1"/>
        <end position="18"/>
    </location>
</feature>
<dbReference type="PROSITE" id="PS50923">
    <property type="entry name" value="SUSHI"/>
    <property type="match status" value="3"/>
</dbReference>
<dbReference type="Gene3D" id="2.10.70.10">
    <property type="entry name" value="Complement Module, domain 1"/>
    <property type="match status" value="2"/>
</dbReference>
<dbReference type="PROSITE" id="PS50825">
    <property type="entry name" value="HYR"/>
    <property type="match status" value="2"/>
</dbReference>
<dbReference type="InterPro" id="IPR018097">
    <property type="entry name" value="EGF_Ca-bd_CS"/>
</dbReference>
<sequence length="1087" mass="118148">MLLSLMLSLFLLFSSSFAETKDYEVKVKTTDKFGAGTDAPVYIEVKGTRGSLNKRELDKKNHNDFEQGRLDTYTFRDWDIGYVTGLTVYLGRRGWGPDWNLDYILIKIAGAKDAVFKYDGKKIKADSQVALTLSCNDGNVVNSEGYFIDVDECQNPNTCISPATCENTVGSYKCHCPTGYTEKPGTNNECQDIDECSQGQGYCNHVRSTCVNLKGSYRCDCKSGYENNTPKNCININECTRGIDSCNKTSSYCTDKDGDFWCRCKTGYNQGANNKLCVAVGCGPLVTPIGGKLEPARCTGANSNFYGDKCVMKCQVGYNLSNMSHGILTCGSKGLWQGTMGTCNAVTCPQLSAISNGGLLPSSCTSSGGKYQNKCSYYCSSGYTLQGGQFRVCQEDGTWDGTAPTCKKRQLWADITTASRSHIVSSEHTILTASRSHVNTLSLLRYPEILPVNFFILARKIASNADVLMVDFHCRVIFITRQCNSSFRRSSSSHVPSLFRWGGLCDEPNMGGYKEERIYEMVACTQTLFSVSLVLVVSKPWIRCPDLITQDLLLGKSTADVSSVWKGPTSNVELAQITISPPEISSSYQFPYGTTKVTWTASNSEGSESCSIFVIIYVCRAFSITSVRTFISAIKRSLVPIYYCTGTVNIFNGNFKLTKHASKAEIKPFETLLTYLETFASAQQRLSRLLKSSYKEAPTISNCPQNIHEISGGPKAVTWVEPTVSDNVKVKTVDKSHSSGSTFQLGTTYVTYTAVDDAGNSAECKFVVQLLRPKCSDPDGPVGGTKLCSSFGGNNFCTVTCNSGSQLYKTSALFWQCDTSSGTWTPSDRIPDCVEASTKDPNTACQENRIEMTVTSFVGTKTYCAKCPTGTYRSSSTDCSPCPAGSYNDQQGQLKCTQCSAGTSSLPGAKSASDCKAVCSAGRFSQSGLGPNCQYCPRNTYQDKVQQKSCTPCPNGTHTLSLGASKLAECGARTIINRMEPLVSNIKEGETVSVDCYASGIPAPDFFWKFLKNITASFLGKMSQADIKDGSGTLIGSKLTITGATYENSGSYECRATNTHGEDKKIAQINVAKVNDVGSGSLDEPFY</sequence>
<dbReference type="SMART" id="SM00179">
    <property type="entry name" value="EGF_CA"/>
    <property type="match status" value="3"/>
</dbReference>
<dbReference type="SUPFAM" id="SSF57184">
    <property type="entry name" value="Growth factor receptor domain"/>
    <property type="match status" value="2"/>
</dbReference>
<dbReference type="SUPFAM" id="SSF48726">
    <property type="entry name" value="Immunoglobulin"/>
    <property type="match status" value="1"/>
</dbReference>
<keyword evidence="1 4" id="KW-0245">EGF-like domain</keyword>
<keyword evidence="3 5" id="KW-1015">Disulfide bond</keyword>
<feature type="chain" id="PRO_5047357456" evidence="6">
    <location>
        <begin position="19"/>
        <end position="1087"/>
    </location>
</feature>
<dbReference type="InterPro" id="IPR011641">
    <property type="entry name" value="Tyr-kin_ephrin_A/B_rcpt-like"/>
</dbReference>
<dbReference type="Pfam" id="PF07645">
    <property type="entry name" value="EGF_CA"/>
    <property type="match status" value="3"/>
</dbReference>
<evidence type="ECO:0000256" key="6">
    <source>
        <dbReference type="SAM" id="SignalP"/>
    </source>
</evidence>
<evidence type="ECO:0000313" key="13">
    <source>
        <dbReference type="Proteomes" id="UP001159427"/>
    </source>
</evidence>
<dbReference type="SMART" id="SM00409">
    <property type="entry name" value="IG"/>
    <property type="match status" value="1"/>
</dbReference>
<dbReference type="Pfam" id="PF07679">
    <property type="entry name" value="I-set"/>
    <property type="match status" value="1"/>
</dbReference>
<evidence type="ECO:0000313" key="12">
    <source>
        <dbReference type="EMBL" id="CAH3176690.1"/>
    </source>
</evidence>
<evidence type="ECO:0000259" key="10">
    <source>
        <dbReference type="PROSITE" id="PS50835"/>
    </source>
</evidence>
<dbReference type="PROSITE" id="PS01187">
    <property type="entry name" value="EGF_CA"/>
    <property type="match status" value="2"/>
</dbReference>
<dbReference type="Pfam" id="PF00084">
    <property type="entry name" value="Sushi"/>
    <property type="match status" value="2"/>
</dbReference>
<feature type="domain" description="EGF-like" evidence="7">
    <location>
        <begin position="192"/>
        <end position="234"/>
    </location>
</feature>
<evidence type="ECO:0000256" key="1">
    <source>
        <dbReference type="ARBA" id="ARBA00022536"/>
    </source>
</evidence>
<dbReference type="Pfam" id="PF02494">
    <property type="entry name" value="HYR"/>
    <property type="match status" value="1"/>
</dbReference>
<dbReference type="InterPro" id="IPR013098">
    <property type="entry name" value="Ig_I-set"/>
</dbReference>
<dbReference type="SMART" id="SM00032">
    <property type="entry name" value="CCP"/>
    <property type="match status" value="3"/>
</dbReference>
<feature type="domain" description="Sushi" evidence="11">
    <location>
        <begin position="346"/>
        <end position="408"/>
    </location>
</feature>
<feature type="domain" description="PLAT" evidence="8">
    <location>
        <begin position="21"/>
        <end position="137"/>
    </location>
</feature>
<feature type="domain" description="Sushi" evidence="11">
    <location>
        <begin position="773"/>
        <end position="835"/>
    </location>
</feature>
<feature type="domain" description="EGF-like" evidence="7">
    <location>
        <begin position="149"/>
        <end position="191"/>
    </location>
</feature>
<dbReference type="CDD" id="cd00054">
    <property type="entry name" value="EGF_CA"/>
    <property type="match status" value="2"/>
</dbReference>
<name>A0ABN8RBC0_9CNID</name>
<dbReference type="Gene3D" id="2.60.40.10">
    <property type="entry name" value="Immunoglobulins"/>
    <property type="match status" value="1"/>
</dbReference>
<feature type="domain" description="Sushi" evidence="11">
    <location>
        <begin position="280"/>
        <end position="345"/>
    </location>
</feature>
<dbReference type="SMART" id="SM00181">
    <property type="entry name" value="EGF"/>
    <property type="match status" value="3"/>
</dbReference>
<dbReference type="InterPro" id="IPR003598">
    <property type="entry name" value="Ig_sub2"/>
</dbReference>
<dbReference type="InterPro" id="IPR009030">
    <property type="entry name" value="Growth_fac_rcpt_cys_sf"/>
</dbReference>
<dbReference type="InterPro" id="IPR013783">
    <property type="entry name" value="Ig-like_fold"/>
</dbReference>
<evidence type="ECO:0000256" key="5">
    <source>
        <dbReference type="PROSITE-ProRule" id="PRU00302"/>
    </source>
</evidence>
<keyword evidence="6" id="KW-0732">Signal</keyword>
<dbReference type="Gene3D" id="2.10.25.10">
    <property type="entry name" value="Laminin"/>
    <property type="match status" value="2"/>
</dbReference>
<dbReference type="InterPro" id="IPR049883">
    <property type="entry name" value="NOTCH1_EGF-like"/>
</dbReference>
<dbReference type="InterPro" id="IPR001024">
    <property type="entry name" value="PLAT/LH2_dom"/>
</dbReference>
<evidence type="ECO:0000259" key="11">
    <source>
        <dbReference type="PROSITE" id="PS50923"/>
    </source>
</evidence>
<dbReference type="PROSITE" id="PS01186">
    <property type="entry name" value="EGF_2"/>
    <property type="match status" value="2"/>
</dbReference>
<dbReference type="PANTHER" id="PTHR24034">
    <property type="entry name" value="EGF-LIKE DOMAIN-CONTAINING PROTEIN"/>
    <property type="match status" value="1"/>
</dbReference>
<feature type="disulfide bond" evidence="5">
    <location>
        <begin position="379"/>
        <end position="406"/>
    </location>
</feature>
<proteinExistence type="predicted"/>
<evidence type="ECO:0000259" key="7">
    <source>
        <dbReference type="PROSITE" id="PS50026"/>
    </source>
</evidence>
<dbReference type="Gene3D" id="2.60.60.20">
    <property type="entry name" value="PLAT/LH2 domain"/>
    <property type="match status" value="1"/>
</dbReference>
<dbReference type="InterPro" id="IPR001881">
    <property type="entry name" value="EGF-like_Ca-bd_dom"/>
</dbReference>
<dbReference type="PROSITE" id="PS50026">
    <property type="entry name" value="EGF_3"/>
    <property type="match status" value="2"/>
</dbReference>
<keyword evidence="13" id="KW-1185">Reference proteome</keyword>
<accession>A0ABN8RBC0</accession>
<dbReference type="PROSITE" id="PS50835">
    <property type="entry name" value="IG_LIKE"/>
    <property type="match status" value="1"/>
</dbReference>
<organism evidence="12 13">
    <name type="scientific">Porites evermanni</name>
    <dbReference type="NCBI Taxonomy" id="104178"/>
    <lineage>
        <taxon>Eukaryota</taxon>
        <taxon>Metazoa</taxon>
        <taxon>Cnidaria</taxon>
        <taxon>Anthozoa</taxon>
        <taxon>Hexacorallia</taxon>
        <taxon>Scleractinia</taxon>
        <taxon>Fungiina</taxon>
        <taxon>Poritidae</taxon>
        <taxon>Porites</taxon>
    </lineage>
</organism>
<dbReference type="Proteomes" id="UP001159427">
    <property type="component" value="Unassembled WGS sequence"/>
</dbReference>
<dbReference type="SUPFAM" id="SSF57535">
    <property type="entry name" value="Complement control module/SCR domain"/>
    <property type="match status" value="2"/>
</dbReference>
<dbReference type="InterPro" id="IPR036392">
    <property type="entry name" value="PLAT/LH2_dom_sf"/>
</dbReference>
<feature type="domain" description="Ig-like" evidence="10">
    <location>
        <begin position="986"/>
        <end position="1070"/>
    </location>
</feature>
<dbReference type="InterPro" id="IPR007110">
    <property type="entry name" value="Ig-like_dom"/>
</dbReference>
<dbReference type="InterPro" id="IPR000742">
    <property type="entry name" value="EGF"/>
</dbReference>
<dbReference type="Pfam" id="PF07699">
    <property type="entry name" value="Ephrin_rec_like"/>
    <property type="match status" value="2"/>
</dbReference>
<protein>
    <submittedName>
        <fullName evidence="12">Uncharacterized protein</fullName>
    </submittedName>
</protein>
<dbReference type="SUPFAM" id="SSF49723">
    <property type="entry name" value="Lipase/lipooxygenase domain (PLAT/LH2 domain)"/>
    <property type="match status" value="1"/>
</dbReference>
<dbReference type="EMBL" id="CALNXI010001771">
    <property type="protein sequence ID" value="CAH3176690.1"/>
    <property type="molecule type" value="Genomic_DNA"/>
</dbReference>
<dbReference type="PANTHER" id="PTHR24034:SF205">
    <property type="entry name" value="NIDOGEN"/>
    <property type="match status" value="1"/>
</dbReference>
<dbReference type="InterPro" id="IPR003410">
    <property type="entry name" value="HYR_dom"/>
</dbReference>
<dbReference type="InterPro" id="IPR035976">
    <property type="entry name" value="Sushi/SCR/CCP_sf"/>
</dbReference>
<comment type="caution">
    <text evidence="4">Lacks conserved residue(s) required for the propagation of feature annotation.</text>
</comment>
<keyword evidence="5" id="KW-0768">Sushi</keyword>
<dbReference type="InterPro" id="IPR000152">
    <property type="entry name" value="EGF-type_Asp/Asn_hydroxyl_site"/>
</dbReference>